<dbReference type="GO" id="GO:0004359">
    <property type="term" value="F:glutaminase activity"/>
    <property type="evidence" value="ECO:0007669"/>
    <property type="project" value="UniProtKB-EC"/>
</dbReference>
<dbReference type="PROSITE" id="PS01236">
    <property type="entry name" value="PDXT_SNO_1"/>
    <property type="match status" value="1"/>
</dbReference>
<dbReference type="InterPro" id="IPR021196">
    <property type="entry name" value="PdxT/SNO_CS"/>
</dbReference>
<dbReference type="PANTHER" id="PTHR31559">
    <property type="entry name" value="PYRIDOXAL 5'-PHOSPHATE SYNTHASE SUBUNIT SNO"/>
    <property type="match status" value="1"/>
</dbReference>
<dbReference type="CDD" id="cd01749">
    <property type="entry name" value="GATase1_PB"/>
    <property type="match status" value="1"/>
</dbReference>
<dbReference type="GO" id="GO:0005829">
    <property type="term" value="C:cytosol"/>
    <property type="evidence" value="ECO:0007669"/>
    <property type="project" value="TreeGrafter"/>
</dbReference>
<evidence type="ECO:0000256" key="2">
    <source>
        <dbReference type="ARBA" id="ARBA00012918"/>
    </source>
</evidence>
<evidence type="ECO:0000256" key="4">
    <source>
        <dbReference type="ARBA" id="ARBA00022898"/>
    </source>
</evidence>
<dbReference type="NCBIfam" id="TIGR03800">
    <property type="entry name" value="PLP_synth_Pdx2"/>
    <property type="match status" value="1"/>
</dbReference>
<dbReference type="InterPro" id="IPR029062">
    <property type="entry name" value="Class_I_gatase-like"/>
</dbReference>
<dbReference type="Gene3D" id="3.40.50.880">
    <property type="match status" value="1"/>
</dbReference>
<keyword evidence="3" id="KW-0378">Hydrolase</keyword>
<organism evidence="8">
    <name type="scientific">freshwater metagenome</name>
    <dbReference type="NCBI Taxonomy" id="449393"/>
    <lineage>
        <taxon>unclassified sequences</taxon>
        <taxon>metagenomes</taxon>
        <taxon>ecological metagenomes</taxon>
    </lineage>
</organism>
<dbReference type="PROSITE" id="PS51273">
    <property type="entry name" value="GATASE_TYPE_1"/>
    <property type="match status" value="1"/>
</dbReference>
<keyword evidence="4" id="KW-0663">Pyridoxal phosphate</keyword>
<gene>
    <name evidence="8" type="ORF">UFOPK2683_00439</name>
</gene>
<dbReference type="GO" id="GO:0016829">
    <property type="term" value="F:lyase activity"/>
    <property type="evidence" value="ECO:0007669"/>
    <property type="project" value="UniProtKB-KW"/>
</dbReference>
<sequence>MKVGVLALQGAFREQREVFAALGCEAFEVRSARDLAATDALVLPGGESTAIAHLLRTGDLLDPLKERIEAGVPVLATCAGLIISAREVVGGLKGQVGLDILDVTVKRNAYGNQQQSFEAPIDISISPDPFPGVFIRAPVIERVGDDIEVLGAHDGSPVLVRAGRVWASTFHPELSGDLRIHQAFIQSASE</sequence>
<dbReference type="FunFam" id="3.40.50.880:FF:000010">
    <property type="entry name" value="uncharacterized protein LOC100176842 isoform X2"/>
    <property type="match status" value="1"/>
</dbReference>
<evidence type="ECO:0000256" key="7">
    <source>
        <dbReference type="ARBA" id="ARBA00049534"/>
    </source>
</evidence>
<dbReference type="Pfam" id="PF01174">
    <property type="entry name" value="SNO"/>
    <property type="match status" value="1"/>
</dbReference>
<proteinExistence type="inferred from homology"/>
<evidence type="ECO:0000313" key="8">
    <source>
        <dbReference type="EMBL" id="CAB4718533.1"/>
    </source>
</evidence>
<evidence type="ECO:0000256" key="1">
    <source>
        <dbReference type="ARBA" id="ARBA00008345"/>
    </source>
</evidence>
<dbReference type="EMBL" id="CAEZYK010000015">
    <property type="protein sequence ID" value="CAB4718533.1"/>
    <property type="molecule type" value="Genomic_DNA"/>
</dbReference>
<dbReference type="GO" id="GO:0008614">
    <property type="term" value="P:pyridoxine metabolic process"/>
    <property type="evidence" value="ECO:0007669"/>
    <property type="project" value="TreeGrafter"/>
</dbReference>
<reference evidence="8" key="1">
    <citation type="submission" date="2020-05" db="EMBL/GenBank/DDBJ databases">
        <authorList>
            <person name="Chiriac C."/>
            <person name="Salcher M."/>
            <person name="Ghai R."/>
            <person name="Kavagutti S V."/>
        </authorList>
    </citation>
    <scope>NUCLEOTIDE SEQUENCE</scope>
</reference>
<evidence type="ECO:0000256" key="5">
    <source>
        <dbReference type="ARBA" id="ARBA00022962"/>
    </source>
</evidence>
<evidence type="ECO:0000256" key="3">
    <source>
        <dbReference type="ARBA" id="ARBA00022801"/>
    </source>
</evidence>
<dbReference type="GO" id="GO:0042823">
    <property type="term" value="P:pyridoxal phosphate biosynthetic process"/>
    <property type="evidence" value="ECO:0007669"/>
    <property type="project" value="InterPro"/>
</dbReference>
<comment type="catalytic activity">
    <reaction evidence="7">
        <text>L-glutamine + H2O = L-glutamate + NH4(+)</text>
        <dbReference type="Rhea" id="RHEA:15889"/>
        <dbReference type="ChEBI" id="CHEBI:15377"/>
        <dbReference type="ChEBI" id="CHEBI:28938"/>
        <dbReference type="ChEBI" id="CHEBI:29985"/>
        <dbReference type="ChEBI" id="CHEBI:58359"/>
        <dbReference type="EC" id="3.5.1.2"/>
    </reaction>
</comment>
<comment type="similarity">
    <text evidence="1">Belongs to the glutaminase PdxT/SNO family.</text>
</comment>
<dbReference type="InterPro" id="IPR002161">
    <property type="entry name" value="PdxT/SNO"/>
</dbReference>
<dbReference type="EC" id="3.5.1.2" evidence="2"/>
<dbReference type="HAMAP" id="MF_01615">
    <property type="entry name" value="PdxT"/>
    <property type="match status" value="1"/>
</dbReference>
<keyword evidence="5" id="KW-0315">Glutamine amidotransferase</keyword>
<name>A0A6J6R993_9ZZZZ</name>
<dbReference type="AlphaFoldDB" id="A0A6J6R993"/>
<dbReference type="PIRSF" id="PIRSF005639">
    <property type="entry name" value="Glut_amidoT_SNO"/>
    <property type="match status" value="1"/>
</dbReference>
<accession>A0A6J6R993</accession>
<dbReference type="PANTHER" id="PTHR31559:SF0">
    <property type="entry name" value="PYRIDOXAL 5'-PHOSPHATE SYNTHASE SUBUNIT SNO1-RELATED"/>
    <property type="match status" value="1"/>
</dbReference>
<dbReference type="GO" id="GO:1903600">
    <property type="term" value="C:glutaminase complex"/>
    <property type="evidence" value="ECO:0007669"/>
    <property type="project" value="TreeGrafter"/>
</dbReference>
<dbReference type="SUPFAM" id="SSF52317">
    <property type="entry name" value="Class I glutamine amidotransferase-like"/>
    <property type="match status" value="1"/>
</dbReference>
<protein>
    <recommendedName>
        <fullName evidence="2">glutaminase</fullName>
        <ecNumber evidence="2">3.5.1.2</ecNumber>
    </recommendedName>
</protein>
<evidence type="ECO:0000256" key="6">
    <source>
        <dbReference type="ARBA" id="ARBA00023239"/>
    </source>
</evidence>
<keyword evidence="6" id="KW-0456">Lyase</keyword>
<dbReference type="PROSITE" id="PS51130">
    <property type="entry name" value="PDXT_SNO_2"/>
    <property type="match status" value="1"/>
</dbReference>